<dbReference type="InterPro" id="IPR050766">
    <property type="entry name" value="Bact_Lucif_Oxidored"/>
</dbReference>
<gene>
    <name evidence="4" type="ORF">N7U68_00265</name>
</gene>
<dbReference type="EMBL" id="CP106737">
    <property type="protein sequence ID" value="UXX81532.1"/>
    <property type="molecule type" value="Genomic_DNA"/>
</dbReference>
<evidence type="ECO:0000256" key="1">
    <source>
        <dbReference type="ARBA" id="ARBA00023002"/>
    </source>
</evidence>
<sequence>MEFDLHFTMDYHDKSHGGDRIYKDMVDQAILADKLGYKSVSVTEHHLLEIGVMPAPLTAAVKIAAHTKNLEIITGVVVLPLHDMRIYAGEVIVADIFCEGRLILGVGRGAYKFEMERLDVPMDEARERFDESLNILQALLSEEEVSWDGKYYKFAPLTVMPRPVTPGGPPMLMAVLNPEAIYHCSKRGFNILTTPLAGDKIHFKAQVDAFNRGKQELEEQGDKLQLIVSRSGHIATSEAQKQKKLEQAHHHFSRFDNIFTGPVIVDAGTVRSLPRTQTIEELEQNLLICPPQEMVDRLGQFLDLGIDRISLNMNFGPSQEETMETIQCIVEEVMPHFSISQKSATSAEA</sequence>
<protein>
    <submittedName>
        <fullName evidence="4">LLM class flavin-dependent oxidoreductase</fullName>
    </submittedName>
</protein>
<keyword evidence="5" id="KW-1185">Reference proteome</keyword>
<dbReference type="InterPro" id="IPR011251">
    <property type="entry name" value="Luciferase-like_dom"/>
</dbReference>
<dbReference type="InterPro" id="IPR036661">
    <property type="entry name" value="Luciferase-like_sf"/>
</dbReference>
<dbReference type="PANTHER" id="PTHR30137:SF8">
    <property type="entry name" value="BLR5498 PROTEIN"/>
    <property type="match status" value="1"/>
</dbReference>
<feature type="domain" description="Luciferase-like" evidence="3">
    <location>
        <begin position="14"/>
        <end position="307"/>
    </location>
</feature>
<dbReference type="Gene3D" id="3.20.20.30">
    <property type="entry name" value="Luciferase-like domain"/>
    <property type="match status" value="1"/>
</dbReference>
<dbReference type="Pfam" id="PF00296">
    <property type="entry name" value="Bac_luciferase"/>
    <property type="match status" value="1"/>
</dbReference>
<name>A0ABY6D5W3_9RHOB</name>
<dbReference type="SUPFAM" id="SSF51679">
    <property type="entry name" value="Bacterial luciferase-like"/>
    <property type="match status" value="1"/>
</dbReference>
<evidence type="ECO:0000259" key="3">
    <source>
        <dbReference type="Pfam" id="PF00296"/>
    </source>
</evidence>
<evidence type="ECO:0000256" key="2">
    <source>
        <dbReference type="ARBA" id="ARBA00023033"/>
    </source>
</evidence>
<geneLocation type="plasmid" evidence="4 5">
    <name>unnamed2</name>
</geneLocation>
<evidence type="ECO:0000313" key="4">
    <source>
        <dbReference type="EMBL" id="UXX81532.1"/>
    </source>
</evidence>
<keyword evidence="2" id="KW-0503">Monooxygenase</keyword>
<reference evidence="4" key="1">
    <citation type="submission" date="2022-10" db="EMBL/GenBank/DDBJ databases">
        <title>Roseovarius pelagicus sp. nov., isolated from Arctic seawater.</title>
        <authorList>
            <person name="Hong Y.W."/>
            <person name="Hwang C.Y."/>
        </authorList>
    </citation>
    <scope>NUCLEOTIDE SEQUENCE</scope>
    <source>
        <strain evidence="4">HL-MP18</strain>
        <plasmid evidence="4">unnamed2</plasmid>
    </source>
</reference>
<keyword evidence="4" id="KW-0614">Plasmid</keyword>
<organism evidence="4 5">
    <name type="scientific">Roseovarius pelagicus</name>
    <dbReference type="NCBI Taxonomy" id="2980108"/>
    <lineage>
        <taxon>Bacteria</taxon>
        <taxon>Pseudomonadati</taxon>
        <taxon>Pseudomonadota</taxon>
        <taxon>Alphaproteobacteria</taxon>
        <taxon>Rhodobacterales</taxon>
        <taxon>Roseobacteraceae</taxon>
        <taxon>Roseovarius</taxon>
    </lineage>
</organism>
<evidence type="ECO:0000313" key="5">
    <source>
        <dbReference type="Proteomes" id="UP001064087"/>
    </source>
</evidence>
<proteinExistence type="predicted"/>
<keyword evidence="1" id="KW-0560">Oxidoreductase</keyword>
<dbReference type="RefSeq" id="WP_263046729.1">
    <property type="nucleotide sequence ID" value="NZ_CP106737.1"/>
</dbReference>
<dbReference type="Proteomes" id="UP001064087">
    <property type="component" value="Plasmid unnamed2"/>
</dbReference>
<dbReference type="PANTHER" id="PTHR30137">
    <property type="entry name" value="LUCIFERASE-LIKE MONOOXYGENASE"/>
    <property type="match status" value="1"/>
</dbReference>
<accession>A0ABY6D5W3</accession>